<evidence type="ECO:0000313" key="1">
    <source>
        <dbReference type="EMBL" id="UFX99763.1"/>
    </source>
</evidence>
<proteinExistence type="predicted"/>
<organism evidence="1">
    <name type="scientific">Megavirus baoshan</name>
    <dbReference type="NCBI Taxonomy" id="2496520"/>
    <lineage>
        <taxon>Viruses</taxon>
        <taxon>Varidnaviria</taxon>
        <taxon>Bamfordvirae</taxon>
        <taxon>Nucleocytoviricota</taxon>
        <taxon>Megaviricetes</taxon>
        <taxon>Imitervirales</taxon>
        <taxon>Mimiviridae</taxon>
        <taxon>Megamimivirinae</taxon>
        <taxon>Megavirus</taxon>
        <taxon>Megavirus baoshanense</taxon>
    </lineage>
</organism>
<dbReference type="EMBL" id="MH046811">
    <property type="protein sequence ID" value="UFX99763.1"/>
    <property type="molecule type" value="Genomic_DNA"/>
</dbReference>
<name>A0A8K1W7A8_9VIRU</name>
<reference evidence="1" key="1">
    <citation type="submission" date="2018-03" db="EMBL/GenBank/DDBJ databases">
        <title>Draft genome sequences of Megaviruse, new member of the family Mimiviridae isolated from water in Shanghai, China.</title>
        <authorList>
            <person name="Xia Y."/>
        </authorList>
    </citation>
    <scope>NUCLEOTIDE SEQUENCE</scope>
    <source>
        <strain evidence="1">SH</strain>
    </source>
</reference>
<gene>
    <name evidence="1" type="ORF">Mb0204</name>
</gene>
<accession>A0A8K1W7A8</accession>
<sequence>MYQIILSILLNLKLYLMKYY</sequence>
<protein>
    <submittedName>
        <fullName evidence="1">Uncharacterized protein</fullName>
    </submittedName>
</protein>